<protein>
    <submittedName>
        <fullName evidence="2">Uncharacterized protein</fullName>
    </submittedName>
</protein>
<comment type="caution">
    <text evidence="2">The sequence shown here is derived from an EMBL/GenBank/DDBJ whole genome shotgun (WGS) entry which is preliminary data.</text>
</comment>
<feature type="region of interest" description="Disordered" evidence="1">
    <location>
        <begin position="49"/>
        <end position="70"/>
    </location>
</feature>
<proteinExistence type="predicted"/>
<evidence type="ECO:0000313" key="2">
    <source>
        <dbReference type="EMBL" id="CAH7668655.1"/>
    </source>
</evidence>
<dbReference type="AlphaFoldDB" id="A0AAV0AM87"/>
<accession>A0AAV0AM87</accession>
<organism evidence="2 3">
    <name type="scientific">Phakopsora pachyrhizi</name>
    <name type="common">Asian soybean rust disease fungus</name>
    <dbReference type="NCBI Taxonomy" id="170000"/>
    <lineage>
        <taxon>Eukaryota</taxon>
        <taxon>Fungi</taxon>
        <taxon>Dikarya</taxon>
        <taxon>Basidiomycota</taxon>
        <taxon>Pucciniomycotina</taxon>
        <taxon>Pucciniomycetes</taxon>
        <taxon>Pucciniales</taxon>
        <taxon>Phakopsoraceae</taxon>
        <taxon>Phakopsora</taxon>
    </lineage>
</organism>
<evidence type="ECO:0000313" key="3">
    <source>
        <dbReference type="Proteomes" id="UP001153365"/>
    </source>
</evidence>
<gene>
    <name evidence="2" type="ORF">PPACK8108_LOCUS3192</name>
</gene>
<reference evidence="2" key="1">
    <citation type="submission" date="2022-06" db="EMBL/GenBank/DDBJ databases">
        <authorList>
            <consortium name="SYNGENTA / RWTH Aachen University"/>
        </authorList>
    </citation>
    <scope>NUCLEOTIDE SEQUENCE</scope>
</reference>
<dbReference type="EMBL" id="CALTRL010000570">
    <property type="protein sequence ID" value="CAH7668655.1"/>
    <property type="molecule type" value="Genomic_DNA"/>
</dbReference>
<name>A0AAV0AM87_PHAPC</name>
<sequence length="70" mass="7797">MPHRRLGQVRFGWLGQDESGWLPSRNQAGRQGRFWILGQIEAGMAAQKFEKDESSSRQGKAMMEGSGCGN</sequence>
<dbReference type="Proteomes" id="UP001153365">
    <property type="component" value="Unassembled WGS sequence"/>
</dbReference>
<evidence type="ECO:0000256" key="1">
    <source>
        <dbReference type="SAM" id="MobiDB-lite"/>
    </source>
</evidence>
<keyword evidence="3" id="KW-1185">Reference proteome</keyword>